<dbReference type="Proteomes" id="UP000596049">
    <property type="component" value="Chromosome"/>
</dbReference>
<keyword evidence="2" id="KW-1185">Reference proteome</keyword>
<accession>A0ABX7AUL7</accession>
<protein>
    <submittedName>
        <fullName evidence="1">Uncharacterized protein</fullName>
    </submittedName>
</protein>
<name>A0ABX7AUL7_9BACI</name>
<evidence type="ECO:0000313" key="2">
    <source>
        <dbReference type="Proteomes" id="UP000596049"/>
    </source>
</evidence>
<evidence type="ECO:0000313" key="1">
    <source>
        <dbReference type="EMBL" id="QQP13491.1"/>
    </source>
</evidence>
<dbReference type="EMBL" id="CP067341">
    <property type="protein sequence ID" value="QQP13491.1"/>
    <property type="molecule type" value="Genomic_DNA"/>
</dbReference>
<proteinExistence type="predicted"/>
<gene>
    <name evidence="1" type="ORF">FJQ98_05350</name>
</gene>
<reference evidence="1 2" key="1">
    <citation type="submission" date="2020-01" db="EMBL/GenBank/DDBJ databases">
        <authorList>
            <person name="Liu G."/>
            <person name="Liu B."/>
        </authorList>
    </citation>
    <scope>NUCLEOTIDE SEQUENCE [LARGE SCALE GENOMIC DNA]</scope>
    <source>
        <strain evidence="1 2">FJAT-51161</strain>
    </source>
</reference>
<dbReference type="RefSeq" id="WP_158003019.1">
    <property type="nucleotide sequence ID" value="NZ_CP067341.1"/>
</dbReference>
<sequence length="49" mass="5379">MLCAKAKRQQQLFYLCESVATATTNVFCSESKAAATKRPAGTEINPTLW</sequence>
<organism evidence="1 2">
    <name type="scientific">Lysinibacillus agricola</name>
    <dbReference type="NCBI Taxonomy" id="2590012"/>
    <lineage>
        <taxon>Bacteria</taxon>
        <taxon>Bacillati</taxon>
        <taxon>Bacillota</taxon>
        <taxon>Bacilli</taxon>
        <taxon>Bacillales</taxon>
        <taxon>Bacillaceae</taxon>
        <taxon>Lysinibacillus</taxon>
    </lineage>
</organism>